<dbReference type="EMBL" id="CAJOBJ010005168">
    <property type="protein sequence ID" value="CAF4022969.1"/>
    <property type="molecule type" value="Genomic_DNA"/>
</dbReference>
<name>A0A8S2NWT6_9BILA</name>
<protein>
    <submittedName>
        <fullName evidence="1">Uncharacterized protein</fullName>
    </submittedName>
</protein>
<gene>
    <name evidence="1" type="ORF">GIL414_LOCUS12977</name>
</gene>
<reference evidence="1" key="1">
    <citation type="submission" date="2021-02" db="EMBL/GenBank/DDBJ databases">
        <authorList>
            <person name="Nowell W R."/>
        </authorList>
    </citation>
    <scope>NUCLEOTIDE SEQUENCE</scope>
</reference>
<sequence>MCIGGNEHATSSEYAIIRPILATTKTTNTTGLPEFTCSMREFYNSIFWTGAGTSENLSSIYMDASSIPYDASSIPEVASSTPGHAGSIPVDASTVVAITTSTALFVTNSPEVSKCMV</sequence>
<organism evidence="1 2">
    <name type="scientific">Rotaria magnacalcarata</name>
    <dbReference type="NCBI Taxonomy" id="392030"/>
    <lineage>
        <taxon>Eukaryota</taxon>
        <taxon>Metazoa</taxon>
        <taxon>Spiralia</taxon>
        <taxon>Gnathifera</taxon>
        <taxon>Rotifera</taxon>
        <taxon>Eurotatoria</taxon>
        <taxon>Bdelloidea</taxon>
        <taxon>Philodinida</taxon>
        <taxon>Philodinidae</taxon>
        <taxon>Rotaria</taxon>
    </lineage>
</organism>
<dbReference type="Proteomes" id="UP000681720">
    <property type="component" value="Unassembled WGS sequence"/>
</dbReference>
<evidence type="ECO:0000313" key="1">
    <source>
        <dbReference type="EMBL" id="CAF4022969.1"/>
    </source>
</evidence>
<proteinExistence type="predicted"/>
<accession>A0A8S2NWT6</accession>
<evidence type="ECO:0000313" key="2">
    <source>
        <dbReference type="Proteomes" id="UP000681720"/>
    </source>
</evidence>
<dbReference type="AlphaFoldDB" id="A0A8S2NWT6"/>
<comment type="caution">
    <text evidence="1">The sequence shown here is derived from an EMBL/GenBank/DDBJ whole genome shotgun (WGS) entry which is preliminary data.</text>
</comment>